<feature type="region of interest" description="Disordered" evidence="5">
    <location>
        <begin position="300"/>
        <end position="331"/>
    </location>
</feature>
<dbReference type="PANTHER" id="PTHR45832">
    <property type="entry name" value="SERINE/THREONINE-PROTEIN KINASE SAMKA-RELATED-RELATED"/>
    <property type="match status" value="1"/>
</dbReference>
<keyword evidence="8" id="KW-1185">Reference proteome</keyword>
<dbReference type="SUPFAM" id="SSF56112">
    <property type="entry name" value="Protein kinase-like (PK-like)"/>
    <property type="match status" value="1"/>
</dbReference>
<evidence type="ECO:0000256" key="4">
    <source>
        <dbReference type="PROSITE-ProRule" id="PRU10141"/>
    </source>
</evidence>
<dbReference type="OrthoDB" id="9801841at2"/>
<comment type="similarity">
    <text evidence="1">Belongs to the protein kinase superfamily. STE Ser/Thr protein kinase family. STE20 subfamily.</text>
</comment>
<feature type="domain" description="Protein kinase" evidence="6">
    <location>
        <begin position="22"/>
        <end position="296"/>
    </location>
</feature>
<dbReference type="Pfam" id="PF00069">
    <property type="entry name" value="Pkinase"/>
    <property type="match status" value="1"/>
</dbReference>
<dbReference type="GO" id="GO:0005524">
    <property type="term" value="F:ATP binding"/>
    <property type="evidence" value="ECO:0007669"/>
    <property type="project" value="UniProtKB-UniRule"/>
</dbReference>
<dbReference type="STRING" id="1427518.XSR1_10228"/>
<dbReference type="Gene3D" id="1.10.510.10">
    <property type="entry name" value="Transferase(Phosphotransferase) domain 1"/>
    <property type="match status" value="1"/>
</dbReference>
<proteinExistence type="inferred from homology"/>
<evidence type="ECO:0000313" key="7">
    <source>
        <dbReference type="EMBL" id="CDL80773.1"/>
    </source>
</evidence>
<accession>W1ISF7</accession>
<feature type="binding site" evidence="4">
    <location>
        <position position="51"/>
    </location>
    <ligand>
        <name>ATP</name>
        <dbReference type="ChEBI" id="CHEBI:30616"/>
    </ligand>
</feature>
<protein>
    <submittedName>
        <fullName evidence="7">Protein kinase</fullName>
        <ecNumber evidence="7">2.7.10.-</ecNumber>
    </submittedName>
</protein>
<dbReference type="SMART" id="SM00220">
    <property type="entry name" value="S_TKc"/>
    <property type="match status" value="1"/>
</dbReference>
<dbReference type="EC" id="2.7.10.-" evidence="7"/>
<dbReference type="Proteomes" id="UP000019202">
    <property type="component" value="Unassembled WGS sequence"/>
</dbReference>
<keyword evidence="7" id="KW-0418">Kinase</keyword>
<dbReference type="RefSeq" id="WP_051462251.1">
    <property type="nucleotide sequence ID" value="NZ_CAWLWS010000001.1"/>
</dbReference>
<dbReference type="AlphaFoldDB" id="W1ISF7"/>
<comment type="caution">
    <text evidence="7">The sequence shown here is derived from an EMBL/GenBank/DDBJ whole genome shotgun (WGS) entry which is preliminary data.</text>
</comment>
<evidence type="ECO:0000313" key="8">
    <source>
        <dbReference type="Proteomes" id="UP000019202"/>
    </source>
</evidence>
<dbReference type="InterPro" id="IPR011009">
    <property type="entry name" value="Kinase-like_dom_sf"/>
</dbReference>
<reference evidence="7" key="1">
    <citation type="submission" date="2013-11" db="EMBL/GenBank/DDBJ databases">
        <title>Draft genome sequence and annotation of the entomopathogenic bacteria, Xenorhabdus cabanillasi strain JM26 and Xenorhabdus szentirmai strain DSM 16338.</title>
        <authorList>
            <person name="Gualtieri M."/>
            <person name="Ogier J.C."/>
            <person name="Pages S."/>
            <person name="Givaudan A."/>
            <person name="Gaudriault S."/>
        </authorList>
    </citation>
    <scope>NUCLEOTIDE SEQUENCE [LARGE SCALE GENOMIC DNA]</scope>
    <source>
        <strain evidence="7">DSM 16338</strain>
    </source>
</reference>
<evidence type="ECO:0000256" key="2">
    <source>
        <dbReference type="ARBA" id="ARBA00022741"/>
    </source>
</evidence>
<keyword evidence="2 4" id="KW-0547">Nucleotide-binding</keyword>
<evidence type="ECO:0000256" key="1">
    <source>
        <dbReference type="ARBA" id="ARBA00008874"/>
    </source>
</evidence>
<organism evidence="7 8">
    <name type="scientific">Xenorhabdus szentirmaii DSM 16338</name>
    <dbReference type="NCBI Taxonomy" id="1427518"/>
    <lineage>
        <taxon>Bacteria</taxon>
        <taxon>Pseudomonadati</taxon>
        <taxon>Pseudomonadota</taxon>
        <taxon>Gammaproteobacteria</taxon>
        <taxon>Enterobacterales</taxon>
        <taxon>Morganellaceae</taxon>
        <taxon>Xenorhabdus</taxon>
    </lineage>
</organism>
<dbReference type="PROSITE" id="PS00107">
    <property type="entry name" value="PROTEIN_KINASE_ATP"/>
    <property type="match status" value="1"/>
</dbReference>
<dbReference type="GO" id="GO:0004672">
    <property type="term" value="F:protein kinase activity"/>
    <property type="evidence" value="ECO:0007669"/>
    <property type="project" value="InterPro"/>
</dbReference>
<evidence type="ECO:0000259" key="6">
    <source>
        <dbReference type="PROSITE" id="PS50011"/>
    </source>
</evidence>
<keyword evidence="3 4" id="KW-0067">ATP-binding</keyword>
<gene>
    <name evidence="7" type="ORF">XSR1_10228</name>
</gene>
<keyword evidence="7" id="KW-0808">Transferase</keyword>
<name>W1ISF7_9GAMM</name>
<evidence type="ECO:0000256" key="3">
    <source>
        <dbReference type="ARBA" id="ARBA00022840"/>
    </source>
</evidence>
<dbReference type="EMBL" id="CBXF010000001">
    <property type="protein sequence ID" value="CDL80773.1"/>
    <property type="molecule type" value="Genomic_DNA"/>
</dbReference>
<dbReference type="InterPro" id="IPR000719">
    <property type="entry name" value="Prot_kinase_dom"/>
</dbReference>
<dbReference type="InterPro" id="IPR051931">
    <property type="entry name" value="PAK3-like"/>
</dbReference>
<dbReference type="InterPro" id="IPR017441">
    <property type="entry name" value="Protein_kinase_ATP_BS"/>
</dbReference>
<evidence type="ECO:0000256" key="5">
    <source>
        <dbReference type="SAM" id="MobiDB-lite"/>
    </source>
</evidence>
<dbReference type="PANTHER" id="PTHR45832:SF22">
    <property type="entry name" value="SERINE_THREONINE-PROTEIN KINASE SAMKA-RELATED"/>
    <property type="match status" value="1"/>
</dbReference>
<sequence length="331" mass="37512">MSNTYNHHPLNSLPIGYCFNEFEIETIIGKGESGVVYRAWDHRLKCMVAIKEYIPSSLVTRGRDLELKLRRKDFQEKFQNGLTSFARGAHVMSCFQHPCLPFFRSFWQKNHTAYIARSFYNGITLKKLLATQAETINQRWICRFLYPLLDAINMIHHSDYLHGNIALDNILIQENEIPILLGLGSARKLTDHFPNEPDVTLRSGFTPLEQYTTHDDRQQQKGPWTDIYALGAILHTLIAGTPPPVSIVRNIEDHYQPLVERRPAGYSLSFLHAIDCALAIQPAERPASIPQLMALIESSSEGISPTPLPLDSDPPADKLTTYPSPVEHGKK</sequence>
<dbReference type="PROSITE" id="PS50011">
    <property type="entry name" value="PROTEIN_KINASE_DOM"/>
    <property type="match status" value="1"/>
</dbReference>